<accession>A0AC60PCQ0</accession>
<dbReference type="Proteomes" id="UP000805193">
    <property type="component" value="Unassembled WGS sequence"/>
</dbReference>
<comment type="caution">
    <text evidence="1">The sequence shown here is derived from an EMBL/GenBank/DDBJ whole genome shotgun (WGS) entry which is preliminary data.</text>
</comment>
<dbReference type="EMBL" id="JABSTQ010010833">
    <property type="protein sequence ID" value="KAG0417530.1"/>
    <property type="molecule type" value="Genomic_DNA"/>
</dbReference>
<evidence type="ECO:0000313" key="2">
    <source>
        <dbReference type="Proteomes" id="UP000805193"/>
    </source>
</evidence>
<keyword evidence="2" id="KW-1185">Reference proteome</keyword>
<reference evidence="1 2" key="1">
    <citation type="journal article" date="2020" name="Cell">
        <title>Large-Scale Comparative Analyses of Tick Genomes Elucidate Their Genetic Diversity and Vector Capacities.</title>
        <authorList>
            <consortium name="Tick Genome and Microbiome Consortium (TIGMIC)"/>
            <person name="Jia N."/>
            <person name="Wang J."/>
            <person name="Shi W."/>
            <person name="Du L."/>
            <person name="Sun Y."/>
            <person name="Zhan W."/>
            <person name="Jiang J.F."/>
            <person name="Wang Q."/>
            <person name="Zhang B."/>
            <person name="Ji P."/>
            <person name="Bell-Sakyi L."/>
            <person name="Cui X.M."/>
            <person name="Yuan T.T."/>
            <person name="Jiang B.G."/>
            <person name="Yang W.F."/>
            <person name="Lam T.T."/>
            <person name="Chang Q.C."/>
            <person name="Ding S.J."/>
            <person name="Wang X.J."/>
            <person name="Zhu J.G."/>
            <person name="Ruan X.D."/>
            <person name="Zhao L."/>
            <person name="Wei J.T."/>
            <person name="Ye R.Z."/>
            <person name="Que T.C."/>
            <person name="Du C.H."/>
            <person name="Zhou Y.H."/>
            <person name="Cheng J.X."/>
            <person name="Dai P.F."/>
            <person name="Guo W.B."/>
            <person name="Han X.H."/>
            <person name="Huang E.J."/>
            <person name="Li L.F."/>
            <person name="Wei W."/>
            <person name="Gao Y.C."/>
            <person name="Liu J.Z."/>
            <person name="Shao H.Z."/>
            <person name="Wang X."/>
            <person name="Wang C.C."/>
            <person name="Yang T.C."/>
            <person name="Huo Q.B."/>
            <person name="Li W."/>
            <person name="Chen H.Y."/>
            <person name="Chen S.E."/>
            <person name="Zhou L.G."/>
            <person name="Ni X.B."/>
            <person name="Tian J.H."/>
            <person name="Sheng Y."/>
            <person name="Liu T."/>
            <person name="Pan Y.S."/>
            <person name="Xia L.Y."/>
            <person name="Li J."/>
            <person name="Zhao F."/>
            <person name="Cao W.C."/>
        </authorList>
    </citation>
    <scope>NUCLEOTIDE SEQUENCE [LARGE SCALE GENOMIC DNA]</scope>
    <source>
        <strain evidence="1">Iper-2018</strain>
    </source>
</reference>
<name>A0AC60PCQ0_IXOPE</name>
<evidence type="ECO:0000313" key="1">
    <source>
        <dbReference type="EMBL" id="KAG0417530.1"/>
    </source>
</evidence>
<organism evidence="1 2">
    <name type="scientific">Ixodes persulcatus</name>
    <name type="common">Taiga tick</name>
    <dbReference type="NCBI Taxonomy" id="34615"/>
    <lineage>
        <taxon>Eukaryota</taxon>
        <taxon>Metazoa</taxon>
        <taxon>Ecdysozoa</taxon>
        <taxon>Arthropoda</taxon>
        <taxon>Chelicerata</taxon>
        <taxon>Arachnida</taxon>
        <taxon>Acari</taxon>
        <taxon>Parasitiformes</taxon>
        <taxon>Ixodida</taxon>
        <taxon>Ixodoidea</taxon>
        <taxon>Ixodidae</taxon>
        <taxon>Ixodinae</taxon>
        <taxon>Ixodes</taxon>
    </lineage>
</organism>
<gene>
    <name evidence="1" type="ORF">HPB47_005539</name>
</gene>
<protein>
    <submittedName>
        <fullName evidence="1">Uncharacterized protein</fullName>
    </submittedName>
</protein>
<sequence length="378" mass="42136">MVVRSQTTTTALSFGFYKNDLPEDKLRVVAFMDMGHTALQVVLVAFNKDRLKTLATTFDGVGGHDSDMVLVRYFVQEFKERYKLDVATNRWALIRLITECEKLKKQISPNPHDLPLNIHCYKNDRDVAGKMKRETFEAIFTELLAPLTAAGLRLPDVELLDRVGGGTRVPAVKQLVRKVFEREPSTTLHQDEAVVRGGVLQCVMLSPIFKVRDFAVLDAQPYPMELCYDPGKGKDRQAEVLPRWHQLPFSKMLIFSWSKFQPRGQLGSFTGNNVVSAADGGASKIKVKVRLNLRGIFSVVSASAMDRKQDGVAGAASGNKAPQTEGGDPEKVAEVEPVKKEDRPSPKMKQGKDTELPVEVRVPQLSAFEINQLAERQV</sequence>
<proteinExistence type="predicted"/>